<dbReference type="PANTHER" id="PTHR43751:SF1">
    <property type="entry name" value="SULFATASE ATSG-RELATED"/>
    <property type="match status" value="1"/>
</dbReference>
<dbReference type="InterPro" id="IPR017850">
    <property type="entry name" value="Alkaline_phosphatase_core_sf"/>
</dbReference>
<evidence type="ECO:0000313" key="3">
    <source>
        <dbReference type="Proteomes" id="UP000318148"/>
    </source>
</evidence>
<feature type="non-terminal residue" evidence="2">
    <location>
        <position position="230"/>
    </location>
</feature>
<dbReference type="Gene3D" id="3.40.720.10">
    <property type="entry name" value="Alkaline Phosphatase, subunit A"/>
    <property type="match status" value="1"/>
</dbReference>
<name>A0A520LN36_9GAMM</name>
<evidence type="ECO:0000259" key="1">
    <source>
        <dbReference type="Pfam" id="PF00884"/>
    </source>
</evidence>
<feature type="domain" description="Sulfatase N-terminal" evidence="1">
    <location>
        <begin position="65"/>
        <end position="225"/>
    </location>
</feature>
<gene>
    <name evidence="2" type="ORF">EVB02_02100</name>
</gene>
<dbReference type="Pfam" id="PF00884">
    <property type="entry name" value="Sulfatase"/>
    <property type="match status" value="1"/>
</dbReference>
<dbReference type="Proteomes" id="UP000318148">
    <property type="component" value="Unassembled WGS sequence"/>
</dbReference>
<accession>A0A520LN36</accession>
<organism evidence="2 3">
    <name type="scientific">SAR92 clade bacterium</name>
    <dbReference type="NCBI Taxonomy" id="2315479"/>
    <lineage>
        <taxon>Bacteria</taxon>
        <taxon>Pseudomonadati</taxon>
        <taxon>Pseudomonadota</taxon>
        <taxon>Gammaproteobacteria</taxon>
        <taxon>Cellvibrionales</taxon>
        <taxon>Porticoccaceae</taxon>
        <taxon>SAR92 clade</taxon>
    </lineage>
</organism>
<dbReference type="InterPro" id="IPR000917">
    <property type="entry name" value="Sulfatase_N"/>
</dbReference>
<dbReference type="SUPFAM" id="SSF53649">
    <property type="entry name" value="Alkaline phosphatase-like"/>
    <property type="match status" value="1"/>
</dbReference>
<dbReference type="EMBL" id="SHBO01000019">
    <property type="protein sequence ID" value="RZO06913.1"/>
    <property type="molecule type" value="Genomic_DNA"/>
</dbReference>
<dbReference type="PANTHER" id="PTHR43751">
    <property type="entry name" value="SULFATASE"/>
    <property type="match status" value="1"/>
</dbReference>
<evidence type="ECO:0000313" key="2">
    <source>
        <dbReference type="EMBL" id="RZO06913.1"/>
    </source>
</evidence>
<protein>
    <recommendedName>
        <fullName evidence="1">Sulfatase N-terminal domain-containing protein</fullName>
    </recommendedName>
</protein>
<proteinExistence type="predicted"/>
<sequence length="230" mass="25342">MFASNSDAIPTFKVVSLLISLLISYPAFTGQDQNKTYSDEDIVSGIRASLKSVIDSKKVHDDSPPNVILFLADDTNWFDIGPYDRLYDYTPKNAITPNIDKLAREGMIFTSAFTSTAMCSPTRQQLYTGIYPVKNGAYPNHGDAYTGTKSLVHYFKDSGYQVALAGKGHIAPQSVYPFKKIGKEAKDNSGESTFGIEAVSEFISDSQNKPYFLVIASHNTHGPWSRGDRS</sequence>
<reference evidence="2 3" key="1">
    <citation type="submission" date="2019-02" db="EMBL/GenBank/DDBJ databases">
        <title>Prokaryotic population dynamics and viral predation in marine succession experiment using metagenomics: the confinement effect.</title>
        <authorList>
            <person name="Haro-Moreno J.M."/>
            <person name="Rodriguez-Valera F."/>
            <person name="Lopez-Perez M."/>
        </authorList>
    </citation>
    <scope>NUCLEOTIDE SEQUENCE [LARGE SCALE GENOMIC DNA]</scope>
    <source>
        <strain evidence="2">MED-G169</strain>
    </source>
</reference>
<comment type="caution">
    <text evidence="2">The sequence shown here is derived from an EMBL/GenBank/DDBJ whole genome shotgun (WGS) entry which is preliminary data.</text>
</comment>
<dbReference type="InterPro" id="IPR052701">
    <property type="entry name" value="GAG_Ulvan_Degrading_Sulfatases"/>
</dbReference>
<dbReference type="AlphaFoldDB" id="A0A520LN36"/>